<dbReference type="GO" id="GO:0071014">
    <property type="term" value="C:post-mRNA release spliceosomal complex"/>
    <property type="evidence" value="ECO:0007669"/>
    <property type="project" value="TreeGrafter"/>
</dbReference>
<dbReference type="AlphaFoldDB" id="A0A9P0DLQ6"/>
<reference evidence="4" key="1">
    <citation type="submission" date="2022-01" db="EMBL/GenBank/DDBJ databases">
        <authorList>
            <person name="King R."/>
        </authorList>
    </citation>
    <scope>NUCLEOTIDE SEQUENCE</scope>
</reference>
<evidence type="ECO:0000259" key="3">
    <source>
        <dbReference type="Pfam" id="PF04677"/>
    </source>
</evidence>
<dbReference type="EMBL" id="OU892278">
    <property type="protein sequence ID" value="CAH1125889.1"/>
    <property type="molecule type" value="Genomic_DNA"/>
</dbReference>
<dbReference type="InterPro" id="IPR006768">
    <property type="entry name" value="Cwf19-like_C_dom-1"/>
</dbReference>
<gene>
    <name evidence="4" type="ORF">CEUTPL_LOCUS4778</name>
</gene>
<comment type="similarity">
    <text evidence="1">Belongs to the CWF19 family.</text>
</comment>
<sequence length="526" mass="60344">MAEKIKILLCGDVEGKFDTLFKRVTSINNKSGPFDSLLCVGNFFGINNKEFLPYRLGDKKVPVPTYILGPNKEDQVKEYPPDESQFELCSNVYYLGKRGIYSDSKGLRIAYLSGIASTDKTDIWTHNEKDVSDLCDAALKGNAAFRGVDILLTSQWPSGIIDDKKINLTLNLQSDLVSYLCMKLKPRYVISGLEGVSYERTPFRCPNLGDHDTTLESTTRFIGLARVGNSNKQKWLYALNATPLDKMKISELLQKSTDETICPFNFDELESKVLGNKKRKTGGSNQYFYDMNAPMEDDKKKQRTKKPRMEFDQSKCWFCLASPSVEKHLVITVGNYCYLALAKGAIVDEHFLICPMEHFQSSLACTEEIQQEMEQFKEALHKFYDRRDHLPVFFERNYKTSHMQLQAIPIPKKATRELKDIFLDESEAQGFQLESLDSNNRLDQVIPPKTPFFMVELPDKQILYTKIQNSINFPLSFGREVIASGPVLNMPNRVEYKECLLDKSKEEELVQKIRTDFEPYDFTMSR</sequence>
<evidence type="ECO:0000313" key="4">
    <source>
        <dbReference type="EMBL" id="CAH1125889.1"/>
    </source>
</evidence>
<accession>A0A9P0DLQ6</accession>
<proteinExistence type="inferred from homology"/>
<dbReference type="Proteomes" id="UP001152799">
    <property type="component" value="Chromosome 2"/>
</dbReference>
<evidence type="ECO:0000259" key="2">
    <source>
        <dbReference type="Pfam" id="PF04676"/>
    </source>
</evidence>
<dbReference type="GO" id="GO:0000398">
    <property type="term" value="P:mRNA splicing, via spliceosome"/>
    <property type="evidence" value="ECO:0007669"/>
    <property type="project" value="TreeGrafter"/>
</dbReference>
<dbReference type="Pfam" id="PF04676">
    <property type="entry name" value="CwfJ_C_2"/>
    <property type="match status" value="1"/>
</dbReference>
<dbReference type="SUPFAM" id="SSF54197">
    <property type="entry name" value="HIT-like"/>
    <property type="match status" value="1"/>
</dbReference>
<evidence type="ECO:0000256" key="1">
    <source>
        <dbReference type="ARBA" id="ARBA00006795"/>
    </source>
</evidence>
<dbReference type="InterPro" id="IPR006767">
    <property type="entry name" value="Cwf19-like_C_dom-2"/>
</dbReference>
<dbReference type="PANTHER" id="PTHR12072">
    <property type="entry name" value="CWF19, CELL CYCLE CONTROL PROTEIN"/>
    <property type="match status" value="1"/>
</dbReference>
<name>A0A9P0DLQ6_9CUCU</name>
<dbReference type="OrthoDB" id="444325at2759"/>
<evidence type="ECO:0000313" key="5">
    <source>
        <dbReference type="Proteomes" id="UP001152799"/>
    </source>
</evidence>
<dbReference type="InterPro" id="IPR040194">
    <property type="entry name" value="Cwf19-like"/>
</dbReference>
<protein>
    <recommendedName>
        <fullName evidence="6">CWF19-like protein 1</fullName>
    </recommendedName>
</protein>
<dbReference type="InterPro" id="IPR036265">
    <property type="entry name" value="HIT-like_sf"/>
</dbReference>
<evidence type="ECO:0008006" key="6">
    <source>
        <dbReference type="Google" id="ProtNLM"/>
    </source>
</evidence>
<dbReference type="Gene3D" id="3.30.428.10">
    <property type="entry name" value="HIT-like"/>
    <property type="match status" value="1"/>
</dbReference>
<dbReference type="PANTHER" id="PTHR12072:SF4">
    <property type="entry name" value="CWF19-LIKE PROTEIN 1"/>
    <property type="match status" value="1"/>
</dbReference>
<organism evidence="4 5">
    <name type="scientific">Ceutorhynchus assimilis</name>
    <name type="common">cabbage seed weevil</name>
    <dbReference type="NCBI Taxonomy" id="467358"/>
    <lineage>
        <taxon>Eukaryota</taxon>
        <taxon>Metazoa</taxon>
        <taxon>Ecdysozoa</taxon>
        <taxon>Arthropoda</taxon>
        <taxon>Hexapoda</taxon>
        <taxon>Insecta</taxon>
        <taxon>Pterygota</taxon>
        <taxon>Neoptera</taxon>
        <taxon>Endopterygota</taxon>
        <taxon>Coleoptera</taxon>
        <taxon>Polyphaga</taxon>
        <taxon>Cucujiformia</taxon>
        <taxon>Curculionidae</taxon>
        <taxon>Ceutorhynchinae</taxon>
        <taxon>Ceutorhynchus</taxon>
    </lineage>
</organism>
<feature type="domain" description="Cwf19-like protein C-terminal" evidence="2">
    <location>
        <begin position="432"/>
        <end position="523"/>
    </location>
</feature>
<dbReference type="GO" id="GO:0061632">
    <property type="term" value="F:RNA lariat debranching enzyme activator activity"/>
    <property type="evidence" value="ECO:0007669"/>
    <property type="project" value="TreeGrafter"/>
</dbReference>
<dbReference type="Pfam" id="PF04677">
    <property type="entry name" value="CwfJ_C_1"/>
    <property type="match status" value="1"/>
</dbReference>
<keyword evidence="5" id="KW-1185">Reference proteome</keyword>
<feature type="domain" description="Cwf19-like C-terminal" evidence="3">
    <location>
        <begin position="305"/>
        <end position="422"/>
    </location>
</feature>
<dbReference type="CDD" id="cd07380">
    <property type="entry name" value="MPP_CWF19_N"/>
    <property type="match status" value="1"/>
</dbReference>